<dbReference type="Proteomes" id="UP000594263">
    <property type="component" value="Unplaced"/>
</dbReference>
<sequence>MIDACMQLFANDFQDKTAASCHAEIIHSNFYKKKVNELEEFRPVITLAT</sequence>
<proteinExistence type="predicted"/>
<protein>
    <submittedName>
        <fullName evidence="1">Uncharacterized protein</fullName>
    </submittedName>
</protein>
<keyword evidence="2" id="KW-1185">Reference proteome</keyword>
<dbReference type="Gramene" id="Kaladp0063s0014.1.v1.1">
    <property type="protein sequence ID" value="Kaladp0063s0014.1.v1.1.CDS.1"/>
    <property type="gene ID" value="Kaladp0063s0014.v1.1"/>
</dbReference>
<reference evidence="1" key="1">
    <citation type="submission" date="2021-01" db="UniProtKB">
        <authorList>
            <consortium name="EnsemblPlants"/>
        </authorList>
    </citation>
    <scope>IDENTIFICATION</scope>
</reference>
<dbReference type="AlphaFoldDB" id="A0A7N0UES6"/>
<organism evidence="1 2">
    <name type="scientific">Kalanchoe fedtschenkoi</name>
    <name type="common">Lavender scallops</name>
    <name type="synonym">South American air plant</name>
    <dbReference type="NCBI Taxonomy" id="63787"/>
    <lineage>
        <taxon>Eukaryota</taxon>
        <taxon>Viridiplantae</taxon>
        <taxon>Streptophyta</taxon>
        <taxon>Embryophyta</taxon>
        <taxon>Tracheophyta</taxon>
        <taxon>Spermatophyta</taxon>
        <taxon>Magnoliopsida</taxon>
        <taxon>eudicotyledons</taxon>
        <taxon>Gunneridae</taxon>
        <taxon>Pentapetalae</taxon>
        <taxon>Saxifragales</taxon>
        <taxon>Crassulaceae</taxon>
        <taxon>Kalanchoe</taxon>
    </lineage>
</organism>
<accession>A0A7N0UES6</accession>
<evidence type="ECO:0000313" key="1">
    <source>
        <dbReference type="EnsemblPlants" id="Kaladp0063s0014.1.v1.1.CDS.1"/>
    </source>
</evidence>
<name>A0A7N0UES6_KALFE</name>
<dbReference type="EnsemblPlants" id="Kaladp0063s0014.1.v1.1">
    <property type="protein sequence ID" value="Kaladp0063s0014.1.v1.1.CDS.1"/>
    <property type="gene ID" value="Kaladp0063s0014.v1.1"/>
</dbReference>
<evidence type="ECO:0000313" key="2">
    <source>
        <dbReference type="Proteomes" id="UP000594263"/>
    </source>
</evidence>